<comment type="caution">
    <text evidence="1">The sequence shown here is derived from an EMBL/GenBank/DDBJ whole genome shotgun (WGS) entry which is preliminary data.</text>
</comment>
<evidence type="ECO:0000313" key="2">
    <source>
        <dbReference type="Proteomes" id="UP000265566"/>
    </source>
</evidence>
<name>A0A396K0M0_MEDTR</name>
<sequence length="144" mass="16914">MEKHGEFRKLMNNFKSLRIDTVGDTTTLEDVYKKLIIQLILDNMAKMDNCGDEFYKTVMDLINAQRIDTTSAEARLEEYYKAYQGLKLAFNSLSKLLQEYQIHITIHEVYQGISDRIDNYESRLQHFFDILVKVKQASIKHISN</sequence>
<protein>
    <submittedName>
        <fullName evidence="1">Uncharacterized protein</fullName>
    </submittedName>
</protein>
<dbReference type="AlphaFoldDB" id="A0A396K0M0"/>
<dbReference type="EMBL" id="PSQE01000001">
    <property type="protein sequence ID" value="RHN81635.1"/>
    <property type="molecule type" value="Genomic_DNA"/>
</dbReference>
<dbReference type="Proteomes" id="UP000265566">
    <property type="component" value="Chromosome 1"/>
</dbReference>
<gene>
    <name evidence="1" type="ORF">MtrunA17_Chr1g0201301</name>
</gene>
<dbReference type="Gramene" id="rna5706">
    <property type="protein sequence ID" value="RHN81635.1"/>
    <property type="gene ID" value="gene5706"/>
</dbReference>
<evidence type="ECO:0000313" key="1">
    <source>
        <dbReference type="EMBL" id="RHN81635.1"/>
    </source>
</evidence>
<reference evidence="2" key="1">
    <citation type="journal article" date="2018" name="Nat. Plants">
        <title>Whole-genome landscape of Medicago truncatula symbiotic genes.</title>
        <authorList>
            <person name="Pecrix Y."/>
            <person name="Staton S.E."/>
            <person name="Sallet E."/>
            <person name="Lelandais-Briere C."/>
            <person name="Moreau S."/>
            <person name="Carrere S."/>
            <person name="Blein T."/>
            <person name="Jardinaud M.F."/>
            <person name="Latrasse D."/>
            <person name="Zouine M."/>
            <person name="Zahm M."/>
            <person name="Kreplak J."/>
            <person name="Mayjonade B."/>
            <person name="Satge C."/>
            <person name="Perez M."/>
            <person name="Cauet S."/>
            <person name="Marande W."/>
            <person name="Chantry-Darmon C."/>
            <person name="Lopez-Roques C."/>
            <person name="Bouchez O."/>
            <person name="Berard A."/>
            <person name="Debelle F."/>
            <person name="Munos S."/>
            <person name="Bendahmane A."/>
            <person name="Berges H."/>
            <person name="Niebel A."/>
            <person name="Buitink J."/>
            <person name="Frugier F."/>
            <person name="Benhamed M."/>
            <person name="Crespi M."/>
            <person name="Gouzy J."/>
            <person name="Gamas P."/>
        </authorList>
    </citation>
    <scope>NUCLEOTIDE SEQUENCE [LARGE SCALE GENOMIC DNA]</scope>
    <source>
        <strain evidence="2">cv. Jemalong A17</strain>
    </source>
</reference>
<proteinExistence type="predicted"/>
<accession>A0A396K0M0</accession>
<organism evidence="1 2">
    <name type="scientific">Medicago truncatula</name>
    <name type="common">Barrel medic</name>
    <name type="synonym">Medicago tribuloides</name>
    <dbReference type="NCBI Taxonomy" id="3880"/>
    <lineage>
        <taxon>Eukaryota</taxon>
        <taxon>Viridiplantae</taxon>
        <taxon>Streptophyta</taxon>
        <taxon>Embryophyta</taxon>
        <taxon>Tracheophyta</taxon>
        <taxon>Spermatophyta</taxon>
        <taxon>Magnoliopsida</taxon>
        <taxon>eudicotyledons</taxon>
        <taxon>Gunneridae</taxon>
        <taxon>Pentapetalae</taxon>
        <taxon>rosids</taxon>
        <taxon>fabids</taxon>
        <taxon>Fabales</taxon>
        <taxon>Fabaceae</taxon>
        <taxon>Papilionoideae</taxon>
        <taxon>50 kb inversion clade</taxon>
        <taxon>NPAAA clade</taxon>
        <taxon>Hologalegina</taxon>
        <taxon>IRL clade</taxon>
        <taxon>Trifolieae</taxon>
        <taxon>Medicago</taxon>
    </lineage>
</organism>